<dbReference type="PANTHER" id="PTHR42760">
    <property type="entry name" value="SHORT-CHAIN DEHYDROGENASES/REDUCTASES FAMILY MEMBER"/>
    <property type="match status" value="1"/>
</dbReference>
<dbReference type="PRINTS" id="PR00080">
    <property type="entry name" value="SDRFAMILY"/>
</dbReference>
<dbReference type="Gene3D" id="3.40.50.720">
    <property type="entry name" value="NAD(P)-binding Rossmann-like Domain"/>
    <property type="match status" value="1"/>
</dbReference>
<dbReference type="PANTHER" id="PTHR42760:SF135">
    <property type="entry name" value="BLL7886 PROTEIN"/>
    <property type="match status" value="1"/>
</dbReference>
<dbReference type="PATRIC" id="fig|134601.6.peg.619"/>
<comment type="similarity">
    <text evidence="1">Belongs to the short-chain dehydrogenases/reductases (SDR) family.</text>
</comment>
<dbReference type="CDD" id="cd05233">
    <property type="entry name" value="SDR_c"/>
    <property type="match status" value="1"/>
</dbReference>
<name>A0A0K0X0Y5_MYCGD</name>
<evidence type="ECO:0008006" key="5">
    <source>
        <dbReference type="Google" id="ProtNLM"/>
    </source>
</evidence>
<dbReference type="Proteomes" id="UP000062255">
    <property type="component" value="Chromosome"/>
</dbReference>
<gene>
    <name evidence="3" type="ORF">AFA91_02965</name>
</gene>
<evidence type="ECO:0000313" key="3">
    <source>
        <dbReference type="EMBL" id="AKS31007.1"/>
    </source>
</evidence>
<dbReference type="GO" id="GO:0016616">
    <property type="term" value="F:oxidoreductase activity, acting on the CH-OH group of donors, NAD or NADP as acceptor"/>
    <property type="evidence" value="ECO:0007669"/>
    <property type="project" value="TreeGrafter"/>
</dbReference>
<dbReference type="Pfam" id="PF13561">
    <property type="entry name" value="adh_short_C2"/>
    <property type="match status" value="1"/>
</dbReference>
<dbReference type="EMBL" id="CP012150">
    <property type="protein sequence ID" value="AKS31007.1"/>
    <property type="molecule type" value="Genomic_DNA"/>
</dbReference>
<keyword evidence="2" id="KW-0560">Oxidoreductase</keyword>
<dbReference type="SUPFAM" id="SSF51735">
    <property type="entry name" value="NAD(P)-binding Rossmann-fold domains"/>
    <property type="match status" value="1"/>
</dbReference>
<dbReference type="InterPro" id="IPR036291">
    <property type="entry name" value="NAD(P)-bd_dom_sf"/>
</dbReference>
<evidence type="ECO:0000256" key="1">
    <source>
        <dbReference type="ARBA" id="ARBA00006484"/>
    </source>
</evidence>
<dbReference type="GO" id="GO:0030497">
    <property type="term" value="P:fatty acid elongation"/>
    <property type="evidence" value="ECO:0007669"/>
    <property type="project" value="TreeGrafter"/>
</dbReference>
<protein>
    <recommendedName>
        <fullName evidence="5">Oxidoreductase</fullName>
    </recommendedName>
</protein>
<dbReference type="STRING" id="134601.AFA91_02965"/>
<dbReference type="PRINTS" id="PR00081">
    <property type="entry name" value="GDHRDH"/>
</dbReference>
<dbReference type="AlphaFoldDB" id="A0A0K0X0Y5"/>
<dbReference type="OrthoDB" id="286404at2"/>
<evidence type="ECO:0000256" key="2">
    <source>
        <dbReference type="ARBA" id="ARBA00023002"/>
    </source>
</evidence>
<reference evidence="3 4" key="1">
    <citation type="submission" date="2015-07" db="EMBL/GenBank/DDBJ databases">
        <title>Complete genome sequence of Mycobacterium goodii X7B, a facultative thermophilic biodesulfurizing bacterium.</title>
        <authorList>
            <person name="Yu B."/>
            <person name="Li F."/>
            <person name="Xu P."/>
        </authorList>
    </citation>
    <scope>NUCLEOTIDE SEQUENCE [LARGE SCALE GENOMIC DNA]</scope>
    <source>
        <strain evidence="3 4">X7B</strain>
    </source>
</reference>
<dbReference type="FunFam" id="3.40.50.720:FF:000084">
    <property type="entry name" value="Short-chain dehydrogenase reductase"/>
    <property type="match status" value="1"/>
</dbReference>
<proteinExistence type="inferred from homology"/>
<dbReference type="KEGG" id="mgo:AFA91_02965"/>
<accession>A0A0K0X0Y5</accession>
<evidence type="ECO:0000313" key="4">
    <source>
        <dbReference type="Proteomes" id="UP000062255"/>
    </source>
</evidence>
<dbReference type="RefSeq" id="WP_083452722.1">
    <property type="nucleotide sequence ID" value="NZ_CP012150.1"/>
</dbReference>
<organism evidence="3 4">
    <name type="scientific">Mycolicibacterium goodii</name>
    <name type="common">Mycobacterium goodii</name>
    <dbReference type="NCBI Taxonomy" id="134601"/>
    <lineage>
        <taxon>Bacteria</taxon>
        <taxon>Bacillati</taxon>
        <taxon>Actinomycetota</taxon>
        <taxon>Actinomycetes</taxon>
        <taxon>Mycobacteriales</taxon>
        <taxon>Mycobacteriaceae</taxon>
        <taxon>Mycolicibacterium</taxon>
    </lineage>
</organism>
<dbReference type="InterPro" id="IPR002347">
    <property type="entry name" value="SDR_fam"/>
</dbReference>
<sequence length="234" mass="23545">MRGTAVVTGGASGIGASVVDRLEREGFDVAVFDLAGGTHTVDVCDEAAVGEAIDDVATRYGRLDVVVAAAGGGSGRLGDNRASSLDPDVLRKSLELNLFGTVHVCTAASPHLVRAGQGAIVTVGSVNGVETTPDGSYAHYGTAKAALAGYTRYLAQDLAPAGIRVNHVAPGPVGTDRMKAKYAAAGVDQALGIPVGRAAAPSEIADAIWFLADPTAAFLTGATLVIHGGLVRAI</sequence>